<proteinExistence type="predicted"/>
<keyword evidence="1" id="KW-0732">Signal</keyword>
<sequence length="71" mass="7867">MPKTMVVLMGVITLALVFVAPAVFADGEVNPMMEHERMSNGSMDQMMNAMNTSEGKKVVKACNKWMEDQSQ</sequence>
<dbReference type="RefSeq" id="WP_309867300.1">
    <property type="nucleotide sequence ID" value="NZ_JAVDQG010000006.1"/>
</dbReference>
<evidence type="ECO:0000256" key="1">
    <source>
        <dbReference type="SAM" id="SignalP"/>
    </source>
</evidence>
<feature type="chain" id="PRO_5046667092" description="DUF305 domain-containing protein" evidence="1">
    <location>
        <begin position="26"/>
        <end position="71"/>
    </location>
</feature>
<name>A0ABU1IPX3_9BACL</name>
<comment type="caution">
    <text evidence="2">The sequence shown here is derived from an EMBL/GenBank/DDBJ whole genome shotgun (WGS) entry which is preliminary data.</text>
</comment>
<feature type="signal peptide" evidence="1">
    <location>
        <begin position="1"/>
        <end position="25"/>
    </location>
</feature>
<reference evidence="2 3" key="1">
    <citation type="submission" date="2023-07" db="EMBL/GenBank/DDBJ databases">
        <title>Genomic Encyclopedia of Type Strains, Phase IV (KMG-IV): sequencing the most valuable type-strain genomes for metagenomic binning, comparative biology and taxonomic classification.</title>
        <authorList>
            <person name="Goeker M."/>
        </authorList>
    </citation>
    <scope>NUCLEOTIDE SEQUENCE [LARGE SCALE GENOMIC DNA]</scope>
    <source>
        <strain evidence="2 3">DSM 45903</strain>
    </source>
</reference>
<evidence type="ECO:0000313" key="3">
    <source>
        <dbReference type="Proteomes" id="UP001185012"/>
    </source>
</evidence>
<evidence type="ECO:0000313" key="2">
    <source>
        <dbReference type="EMBL" id="MDR6226849.1"/>
    </source>
</evidence>
<accession>A0ABU1IPX3</accession>
<keyword evidence="3" id="KW-1185">Reference proteome</keyword>
<gene>
    <name evidence="2" type="ORF">JOE21_002859</name>
</gene>
<dbReference type="EMBL" id="JAVDQG010000006">
    <property type="protein sequence ID" value="MDR6226849.1"/>
    <property type="molecule type" value="Genomic_DNA"/>
</dbReference>
<protein>
    <recommendedName>
        <fullName evidence="4">DUF305 domain-containing protein</fullName>
    </recommendedName>
</protein>
<organism evidence="2 3">
    <name type="scientific">Desmospora profundinema</name>
    <dbReference type="NCBI Taxonomy" id="1571184"/>
    <lineage>
        <taxon>Bacteria</taxon>
        <taxon>Bacillati</taxon>
        <taxon>Bacillota</taxon>
        <taxon>Bacilli</taxon>
        <taxon>Bacillales</taxon>
        <taxon>Thermoactinomycetaceae</taxon>
        <taxon>Desmospora</taxon>
    </lineage>
</organism>
<evidence type="ECO:0008006" key="4">
    <source>
        <dbReference type="Google" id="ProtNLM"/>
    </source>
</evidence>
<dbReference type="Proteomes" id="UP001185012">
    <property type="component" value="Unassembled WGS sequence"/>
</dbReference>